<feature type="compositionally biased region" description="Basic and acidic residues" evidence="2">
    <location>
        <begin position="151"/>
        <end position="162"/>
    </location>
</feature>
<feature type="region of interest" description="Disordered" evidence="2">
    <location>
        <begin position="143"/>
        <end position="162"/>
    </location>
</feature>
<name>A0A4R9AXN6_9MICO</name>
<dbReference type="InterPro" id="IPR005531">
    <property type="entry name" value="Asp23"/>
</dbReference>
<dbReference type="OrthoDB" id="9808942at2"/>
<keyword evidence="4" id="KW-1185">Reference proteome</keyword>
<evidence type="ECO:0000256" key="2">
    <source>
        <dbReference type="SAM" id="MobiDB-lite"/>
    </source>
</evidence>
<protein>
    <submittedName>
        <fullName evidence="3">Asp23/Gls24 family envelope stress response protein</fullName>
    </submittedName>
</protein>
<evidence type="ECO:0000256" key="1">
    <source>
        <dbReference type="ARBA" id="ARBA00005721"/>
    </source>
</evidence>
<comment type="similarity">
    <text evidence="1">Belongs to the asp23 family.</text>
</comment>
<dbReference type="PANTHER" id="PTHR34297">
    <property type="entry name" value="HYPOTHETICAL CYTOSOLIC PROTEIN-RELATED"/>
    <property type="match status" value="1"/>
</dbReference>
<organism evidence="3 4">
    <name type="scientific">Cryobacterium fucosi</name>
    <dbReference type="NCBI Taxonomy" id="1259157"/>
    <lineage>
        <taxon>Bacteria</taxon>
        <taxon>Bacillati</taxon>
        <taxon>Actinomycetota</taxon>
        <taxon>Actinomycetes</taxon>
        <taxon>Micrococcales</taxon>
        <taxon>Microbacteriaceae</taxon>
        <taxon>Cryobacterium</taxon>
    </lineage>
</organism>
<comment type="caution">
    <text evidence="3">The sequence shown here is derived from an EMBL/GenBank/DDBJ whole genome shotgun (WGS) entry which is preliminary data.</text>
</comment>
<evidence type="ECO:0000313" key="4">
    <source>
        <dbReference type="Proteomes" id="UP000298313"/>
    </source>
</evidence>
<dbReference type="Proteomes" id="UP000298313">
    <property type="component" value="Unassembled WGS sequence"/>
</dbReference>
<dbReference type="PANTHER" id="PTHR34297:SF3">
    <property type="entry name" value="ALKALINE SHOCK PROTEIN 23"/>
    <property type="match status" value="1"/>
</dbReference>
<sequence length="162" mass="16754">MDPSTASPNTVPPAVAPTAEPAAESASVTGSGRTIINDSVVVKVIDLAARDVAGVHALGTSGPRALGAIREVIAREESRGVTVRIEDDQVGVDVSIVAEHPVPLPRMAAEIRSAVIAAVEELVGLHVTEVNVSVTDLHLPDADAQADAQADVEHSERPVRRS</sequence>
<accession>A0A4R9AXN6</accession>
<reference evidence="3 4" key="1">
    <citation type="submission" date="2019-03" db="EMBL/GenBank/DDBJ databases">
        <title>Genomics of glacier-inhabiting Cryobacterium strains.</title>
        <authorList>
            <person name="Liu Q."/>
            <person name="Xin Y.-H."/>
        </authorList>
    </citation>
    <scope>NUCLEOTIDE SEQUENCE [LARGE SCALE GENOMIC DNA]</scope>
    <source>
        <strain evidence="3 4">Hh4</strain>
    </source>
</reference>
<feature type="region of interest" description="Disordered" evidence="2">
    <location>
        <begin position="1"/>
        <end position="29"/>
    </location>
</feature>
<proteinExistence type="inferred from homology"/>
<dbReference type="EMBL" id="SOHH01000112">
    <property type="protein sequence ID" value="TFD72035.1"/>
    <property type="molecule type" value="Genomic_DNA"/>
</dbReference>
<feature type="compositionally biased region" description="Low complexity" evidence="2">
    <location>
        <begin position="16"/>
        <end position="29"/>
    </location>
</feature>
<dbReference type="Pfam" id="PF03780">
    <property type="entry name" value="Asp23"/>
    <property type="match status" value="1"/>
</dbReference>
<gene>
    <name evidence="3" type="ORF">E3T48_15525</name>
</gene>
<evidence type="ECO:0000313" key="3">
    <source>
        <dbReference type="EMBL" id="TFD72035.1"/>
    </source>
</evidence>
<dbReference type="AlphaFoldDB" id="A0A4R9AXN6"/>